<reference evidence="3" key="1">
    <citation type="submission" date="2022-12" db="EMBL/GenBank/DDBJ databases">
        <title>Gycomyces niveus sp.nov., a novel actinomycete isolated from soil in Shouguang.</title>
        <authorList>
            <person name="Yang X."/>
        </authorList>
    </citation>
    <scope>NUCLEOTIDE SEQUENCE</scope>
    <source>
        <strain evidence="3">DSM 44724</strain>
    </source>
</reference>
<evidence type="ECO:0000313" key="3">
    <source>
        <dbReference type="EMBL" id="MDA1386707.1"/>
    </source>
</evidence>
<evidence type="ECO:0000256" key="1">
    <source>
        <dbReference type="SAM" id="MobiDB-lite"/>
    </source>
</evidence>
<sequence>MEVRHDHPEAQAIRAAEREHGGRWADADHDTRTDHGRRGRGRHDWDEQDRSVGQIVGDLTSQVAHLARVEAQLAAREIGDKAKRGAFGGGMFALAGVIAIYGGAALALAAGIALALVWPAWLAAIVTGVALLAVAGIFALVGRAKLRAALPPVPDETMEHAREDVRALKGRMDR</sequence>
<evidence type="ECO:0000313" key="6">
    <source>
        <dbReference type="Proteomes" id="UP001183604"/>
    </source>
</evidence>
<protein>
    <submittedName>
        <fullName evidence="3">Phage holin family protein</fullName>
    </submittedName>
</protein>
<reference evidence="4 6" key="2">
    <citation type="submission" date="2023-07" db="EMBL/GenBank/DDBJ databases">
        <title>Sequencing the genomes of 1000 actinobacteria strains.</title>
        <authorList>
            <person name="Klenk H.-P."/>
        </authorList>
    </citation>
    <scope>NUCLEOTIDE SEQUENCE [LARGE SCALE GENOMIC DNA]</scope>
    <source>
        <strain evidence="4 6">DSM 44724</strain>
    </source>
</reference>
<dbReference type="EMBL" id="JAPZVQ010000011">
    <property type="protein sequence ID" value="MDA1386707.1"/>
    <property type="molecule type" value="Genomic_DNA"/>
</dbReference>
<dbReference type="Proteomes" id="UP001145799">
    <property type="component" value="Unassembled WGS sequence"/>
</dbReference>
<keyword evidence="6" id="KW-1185">Reference proteome</keyword>
<evidence type="ECO:0000313" key="4">
    <source>
        <dbReference type="EMBL" id="MDR7340302.1"/>
    </source>
</evidence>
<keyword evidence="2" id="KW-0472">Membrane</keyword>
<dbReference type="InterPro" id="IPR009937">
    <property type="entry name" value="Phage_holin_3_6"/>
</dbReference>
<dbReference type="EMBL" id="JAVDYD010000001">
    <property type="protein sequence ID" value="MDR7340302.1"/>
    <property type="molecule type" value="Genomic_DNA"/>
</dbReference>
<gene>
    <name evidence="4" type="ORF">J2S69_004021</name>
    <name evidence="3" type="ORF">O2L01_17040</name>
</gene>
<dbReference type="RefSeq" id="WP_270123191.1">
    <property type="nucleotide sequence ID" value="NZ_BAAAOM010000003.1"/>
</dbReference>
<accession>A0A9X3PP74</accession>
<comment type="caution">
    <text evidence="3">The sequence shown here is derived from an EMBL/GenBank/DDBJ whole genome shotgun (WGS) entry which is preliminary data.</text>
</comment>
<organism evidence="3 5">
    <name type="scientific">Glycomyces lechevalierae</name>
    <dbReference type="NCBI Taxonomy" id="256034"/>
    <lineage>
        <taxon>Bacteria</taxon>
        <taxon>Bacillati</taxon>
        <taxon>Actinomycetota</taxon>
        <taxon>Actinomycetes</taxon>
        <taxon>Glycomycetales</taxon>
        <taxon>Glycomycetaceae</taxon>
        <taxon>Glycomyces</taxon>
    </lineage>
</organism>
<feature type="transmembrane region" description="Helical" evidence="2">
    <location>
        <begin position="91"/>
        <end position="114"/>
    </location>
</feature>
<name>A0A9X3PP74_9ACTN</name>
<dbReference type="Pfam" id="PF07332">
    <property type="entry name" value="Phage_holin_3_6"/>
    <property type="match status" value="1"/>
</dbReference>
<keyword evidence="2" id="KW-0812">Transmembrane</keyword>
<dbReference type="Proteomes" id="UP001183604">
    <property type="component" value="Unassembled WGS sequence"/>
</dbReference>
<keyword evidence="2" id="KW-1133">Transmembrane helix</keyword>
<dbReference type="AlphaFoldDB" id="A0A9X3PP74"/>
<feature type="transmembrane region" description="Helical" evidence="2">
    <location>
        <begin position="120"/>
        <end position="141"/>
    </location>
</feature>
<proteinExistence type="predicted"/>
<feature type="region of interest" description="Disordered" evidence="1">
    <location>
        <begin position="15"/>
        <end position="46"/>
    </location>
</feature>
<evidence type="ECO:0000256" key="2">
    <source>
        <dbReference type="SAM" id="Phobius"/>
    </source>
</evidence>
<evidence type="ECO:0000313" key="5">
    <source>
        <dbReference type="Proteomes" id="UP001145799"/>
    </source>
</evidence>